<evidence type="ECO:0000313" key="3">
    <source>
        <dbReference type="Proteomes" id="UP000053820"/>
    </source>
</evidence>
<keyword evidence="3" id="KW-1185">Reference proteome</keyword>
<organism evidence="2 3">
    <name type="scientific">Hydnomerulius pinastri MD-312</name>
    <dbReference type="NCBI Taxonomy" id="994086"/>
    <lineage>
        <taxon>Eukaryota</taxon>
        <taxon>Fungi</taxon>
        <taxon>Dikarya</taxon>
        <taxon>Basidiomycota</taxon>
        <taxon>Agaricomycotina</taxon>
        <taxon>Agaricomycetes</taxon>
        <taxon>Agaricomycetidae</taxon>
        <taxon>Boletales</taxon>
        <taxon>Boletales incertae sedis</taxon>
        <taxon>Leucogyrophana</taxon>
    </lineage>
</organism>
<feature type="compositionally biased region" description="Acidic residues" evidence="1">
    <location>
        <begin position="76"/>
        <end position="87"/>
    </location>
</feature>
<dbReference type="HOGENOM" id="CLU_177422_1_0_1"/>
<dbReference type="EMBL" id="KN839875">
    <property type="protein sequence ID" value="KIJ60221.1"/>
    <property type="molecule type" value="Genomic_DNA"/>
</dbReference>
<evidence type="ECO:0000313" key="2">
    <source>
        <dbReference type="EMBL" id="KIJ60221.1"/>
    </source>
</evidence>
<accession>A0A0C9WA20</accession>
<proteinExistence type="predicted"/>
<feature type="compositionally biased region" description="Basic and acidic residues" evidence="1">
    <location>
        <begin position="65"/>
        <end position="75"/>
    </location>
</feature>
<gene>
    <name evidence="2" type="ORF">HYDPIDRAFT_161261</name>
</gene>
<reference evidence="2 3" key="1">
    <citation type="submission" date="2014-04" db="EMBL/GenBank/DDBJ databases">
        <title>Evolutionary Origins and Diversification of the Mycorrhizal Mutualists.</title>
        <authorList>
            <consortium name="DOE Joint Genome Institute"/>
            <consortium name="Mycorrhizal Genomics Consortium"/>
            <person name="Kohler A."/>
            <person name="Kuo A."/>
            <person name="Nagy L.G."/>
            <person name="Floudas D."/>
            <person name="Copeland A."/>
            <person name="Barry K.W."/>
            <person name="Cichocki N."/>
            <person name="Veneault-Fourrey C."/>
            <person name="LaButti K."/>
            <person name="Lindquist E.A."/>
            <person name="Lipzen A."/>
            <person name="Lundell T."/>
            <person name="Morin E."/>
            <person name="Murat C."/>
            <person name="Riley R."/>
            <person name="Ohm R."/>
            <person name="Sun H."/>
            <person name="Tunlid A."/>
            <person name="Henrissat B."/>
            <person name="Grigoriev I.V."/>
            <person name="Hibbett D.S."/>
            <person name="Martin F."/>
        </authorList>
    </citation>
    <scope>NUCLEOTIDE SEQUENCE [LARGE SCALE GENOMIC DNA]</scope>
    <source>
        <strain evidence="2 3">MD-312</strain>
    </source>
</reference>
<sequence length="103" mass="11736">MDIWKQEEKRRLERNNARRIAFHKAMSLWTEECAQAKDEGRRPGWARPKLRKLESPIPNPVVDSPKGEEAGRNGDENEDENNEDDTGNNDGMQSDGSVEESLA</sequence>
<dbReference type="OrthoDB" id="2690466at2759"/>
<dbReference type="Proteomes" id="UP000053820">
    <property type="component" value="Unassembled WGS sequence"/>
</dbReference>
<protein>
    <submittedName>
        <fullName evidence="2">Uncharacterized protein</fullName>
    </submittedName>
</protein>
<evidence type="ECO:0000256" key="1">
    <source>
        <dbReference type="SAM" id="MobiDB-lite"/>
    </source>
</evidence>
<name>A0A0C9WA20_9AGAM</name>
<dbReference type="AlphaFoldDB" id="A0A0C9WA20"/>
<feature type="region of interest" description="Disordered" evidence="1">
    <location>
        <begin position="34"/>
        <end position="103"/>
    </location>
</feature>